<gene>
    <name evidence="3" type="ORF">IFM89_023557</name>
</gene>
<organism evidence="3 4">
    <name type="scientific">Coptis chinensis</name>
    <dbReference type="NCBI Taxonomy" id="261450"/>
    <lineage>
        <taxon>Eukaryota</taxon>
        <taxon>Viridiplantae</taxon>
        <taxon>Streptophyta</taxon>
        <taxon>Embryophyta</taxon>
        <taxon>Tracheophyta</taxon>
        <taxon>Spermatophyta</taxon>
        <taxon>Magnoliopsida</taxon>
        <taxon>Ranunculales</taxon>
        <taxon>Ranunculaceae</taxon>
        <taxon>Coptidoideae</taxon>
        <taxon>Coptis</taxon>
    </lineage>
</organism>
<dbReference type="GO" id="GO:0008270">
    <property type="term" value="F:zinc ion binding"/>
    <property type="evidence" value="ECO:0007669"/>
    <property type="project" value="UniProtKB-KW"/>
</dbReference>
<proteinExistence type="predicted"/>
<keyword evidence="1" id="KW-0863">Zinc-finger</keyword>
<evidence type="ECO:0000259" key="2">
    <source>
        <dbReference type="PROSITE" id="PS50158"/>
    </source>
</evidence>
<dbReference type="Gene3D" id="4.10.60.10">
    <property type="entry name" value="Zinc finger, CCHC-type"/>
    <property type="match status" value="1"/>
</dbReference>
<dbReference type="InterPro" id="IPR025756">
    <property type="entry name" value="Myb_CC_LHEQLE"/>
</dbReference>
<dbReference type="GO" id="GO:0003700">
    <property type="term" value="F:DNA-binding transcription factor activity"/>
    <property type="evidence" value="ECO:0007669"/>
    <property type="project" value="InterPro"/>
</dbReference>
<evidence type="ECO:0000313" key="3">
    <source>
        <dbReference type="EMBL" id="KAF9615451.1"/>
    </source>
</evidence>
<dbReference type="PROSITE" id="PS50158">
    <property type="entry name" value="ZF_CCHC"/>
    <property type="match status" value="1"/>
</dbReference>
<reference evidence="3 4" key="1">
    <citation type="submission" date="2020-10" db="EMBL/GenBank/DDBJ databases">
        <title>The Coptis chinensis genome and diversification of protoberbering-type alkaloids.</title>
        <authorList>
            <person name="Wang B."/>
            <person name="Shu S."/>
            <person name="Song C."/>
            <person name="Liu Y."/>
        </authorList>
    </citation>
    <scope>NUCLEOTIDE SEQUENCE [LARGE SCALE GENOMIC DNA]</scope>
    <source>
        <strain evidence="3">HL-2020</strain>
        <tissue evidence="3">Leaf</tissue>
    </source>
</reference>
<protein>
    <recommendedName>
        <fullName evidence="2">CCHC-type domain-containing protein</fullName>
    </recommendedName>
</protein>
<dbReference type="Proteomes" id="UP000631114">
    <property type="component" value="Unassembled WGS sequence"/>
</dbReference>
<keyword evidence="1" id="KW-0479">Metal-binding</keyword>
<dbReference type="Pfam" id="PF00098">
    <property type="entry name" value="zf-CCHC"/>
    <property type="match status" value="1"/>
</dbReference>
<evidence type="ECO:0000256" key="1">
    <source>
        <dbReference type="PROSITE-ProRule" id="PRU00047"/>
    </source>
</evidence>
<sequence length="578" mass="64636">MHGLRVDICYDLVHVRINTLEEAYSFASESEKKMSYLSSMSSYKATPISPRRIGKCYSCGQEGHVQANCPQKPILTIDMETSQLETKEKLQEYTSEGILTPADIGFHILMAHVSPIAESTCGRMLIYHLIVVVTGDLKRLLTHRSRVLQVGDKKKGYVSSQSPEREKQLSFSRFPEKQHVFQQGGGNACGDTGLVLSTDAKPRLKWTPELHEHFIEVVNQLGGAYSEGNTKDGYKAHGDSMTYPIPSKEPFTGFMGAEAGDMMCDASGALTTRSQTNKSLQISEALEMQIEVQRRLNEQLEGEEMPIEDVIATVDDSSKDGESGPKSCNGPDLFEENYKELERWLDMKSSKYNMLLVVREKQRGRLGTALKVNAIDLLLASTPQSDDLLWILWELCGLSSSDSRRQVLLALRHFPKFAKFAAGRATLRRYLQCQSNLFHLTMANQFSSGRLDDVYLLRLSVLIFQAIELLANAVAIAAVRPVSHLLKASQPSSRPIPNFNFETDTGTSIPYPQIQDQTSIEVDTRDQTSIKVDARDQKQSLILGATCHGRYRYWGRLSISKFDTNLTNQSSTSKTPPM</sequence>
<accession>A0A835ICT1</accession>
<dbReference type="Gene3D" id="1.10.10.60">
    <property type="entry name" value="Homeodomain-like"/>
    <property type="match status" value="1"/>
</dbReference>
<dbReference type="Gene3D" id="1.25.40.710">
    <property type="match status" value="1"/>
</dbReference>
<dbReference type="PANTHER" id="PTHR31499">
    <property type="entry name" value="MYB FAMILY TRANSCRIPTION FACTOR PHL11"/>
    <property type="match status" value="1"/>
</dbReference>
<dbReference type="InterPro" id="IPR001878">
    <property type="entry name" value="Znf_CCHC"/>
</dbReference>
<dbReference type="SUPFAM" id="SSF57756">
    <property type="entry name" value="Retrovirus zinc finger-like domains"/>
    <property type="match status" value="1"/>
</dbReference>
<dbReference type="InterPro" id="IPR046939">
    <property type="entry name" value="TPPII_C_sf"/>
</dbReference>
<dbReference type="Pfam" id="PF14379">
    <property type="entry name" value="Myb_CC_LHEQLE"/>
    <property type="match status" value="1"/>
</dbReference>
<dbReference type="OrthoDB" id="1166507at2759"/>
<dbReference type="InterPro" id="IPR036875">
    <property type="entry name" value="Znf_CCHC_sf"/>
</dbReference>
<dbReference type="AlphaFoldDB" id="A0A835ICT1"/>
<dbReference type="GO" id="GO:0003676">
    <property type="term" value="F:nucleic acid binding"/>
    <property type="evidence" value="ECO:0007669"/>
    <property type="project" value="InterPro"/>
</dbReference>
<name>A0A835ICT1_9MAGN</name>
<keyword evidence="4" id="KW-1185">Reference proteome</keyword>
<feature type="domain" description="CCHC-type" evidence="2">
    <location>
        <begin position="55"/>
        <end position="71"/>
    </location>
</feature>
<keyword evidence="1" id="KW-0862">Zinc</keyword>
<evidence type="ECO:0000313" key="4">
    <source>
        <dbReference type="Proteomes" id="UP000631114"/>
    </source>
</evidence>
<dbReference type="SMART" id="SM00343">
    <property type="entry name" value="ZnF_C2HC"/>
    <property type="match status" value="1"/>
</dbReference>
<dbReference type="PANTHER" id="PTHR31499:SF2">
    <property type="entry name" value="MYB-RELATED PROTEIN 2"/>
    <property type="match status" value="1"/>
</dbReference>
<comment type="caution">
    <text evidence="3">The sequence shown here is derived from an EMBL/GenBank/DDBJ whole genome shotgun (WGS) entry which is preliminary data.</text>
</comment>
<dbReference type="InterPro" id="IPR046955">
    <property type="entry name" value="PHR1-like"/>
</dbReference>
<dbReference type="EMBL" id="JADFTS010000003">
    <property type="protein sequence ID" value="KAF9615451.1"/>
    <property type="molecule type" value="Genomic_DNA"/>
</dbReference>